<dbReference type="Pfam" id="PF12023">
    <property type="entry name" value="DUF3511"/>
    <property type="match status" value="1"/>
</dbReference>
<accession>A0A5N6QFX4</accession>
<reference evidence="1 2" key="1">
    <citation type="submission" date="2019-06" db="EMBL/GenBank/DDBJ databases">
        <title>A chromosomal-level reference genome of Carpinus fangiana (Coryloideae, Betulaceae).</title>
        <authorList>
            <person name="Yang X."/>
            <person name="Wang Z."/>
            <person name="Zhang L."/>
            <person name="Hao G."/>
            <person name="Liu J."/>
            <person name="Yang Y."/>
        </authorList>
    </citation>
    <scope>NUCLEOTIDE SEQUENCE [LARGE SCALE GENOMIC DNA]</scope>
    <source>
        <strain evidence="1">Cfa_2016G</strain>
        <tissue evidence="1">Leaf</tissue>
    </source>
</reference>
<dbReference type="OrthoDB" id="1677478at2759"/>
<dbReference type="AlphaFoldDB" id="A0A5N6QFX4"/>
<dbReference type="PANTHER" id="PTHR33193:SF41">
    <property type="entry name" value="DUF3511 DOMAIN-CONTAINING PROTEIN"/>
    <property type="match status" value="1"/>
</dbReference>
<sequence>MEKSKSFSGYYSTPYTDIRSAFELDRSKSFSFNGANGNRDATLGASGNPELKRRKRVASYNMYAVEGKLKSSFRNSFKWIKSKFTDNFEDE</sequence>
<protein>
    <submittedName>
        <fullName evidence="1">Uncharacterized protein</fullName>
    </submittedName>
</protein>
<dbReference type="Proteomes" id="UP000327013">
    <property type="component" value="Chromosome 1"/>
</dbReference>
<organism evidence="1 2">
    <name type="scientific">Carpinus fangiana</name>
    <dbReference type="NCBI Taxonomy" id="176857"/>
    <lineage>
        <taxon>Eukaryota</taxon>
        <taxon>Viridiplantae</taxon>
        <taxon>Streptophyta</taxon>
        <taxon>Embryophyta</taxon>
        <taxon>Tracheophyta</taxon>
        <taxon>Spermatophyta</taxon>
        <taxon>Magnoliopsida</taxon>
        <taxon>eudicotyledons</taxon>
        <taxon>Gunneridae</taxon>
        <taxon>Pentapetalae</taxon>
        <taxon>rosids</taxon>
        <taxon>fabids</taxon>
        <taxon>Fagales</taxon>
        <taxon>Betulaceae</taxon>
        <taxon>Carpinus</taxon>
    </lineage>
</organism>
<dbReference type="EMBL" id="CM017321">
    <property type="protein sequence ID" value="KAE7998218.1"/>
    <property type="molecule type" value="Genomic_DNA"/>
</dbReference>
<dbReference type="PANTHER" id="PTHR33193">
    <property type="entry name" value="DOMAIN PROTEIN, PUTATIVE (DUF3511)-RELATED"/>
    <property type="match status" value="1"/>
</dbReference>
<evidence type="ECO:0000313" key="1">
    <source>
        <dbReference type="EMBL" id="KAE7998218.1"/>
    </source>
</evidence>
<proteinExistence type="predicted"/>
<evidence type="ECO:0000313" key="2">
    <source>
        <dbReference type="Proteomes" id="UP000327013"/>
    </source>
</evidence>
<gene>
    <name evidence="1" type="ORF">FH972_002784</name>
</gene>
<dbReference type="InterPro" id="IPR021899">
    <property type="entry name" value="DUF3511"/>
</dbReference>
<keyword evidence="2" id="KW-1185">Reference proteome</keyword>
<name>A0A5N6QFX4_9ROSI</name>